<dbReference type="EMBL" id="BAAANL010000009">
    <property type="protein sequence ID" value="GAA1874104.1"/>
    <property type="molecule type" value="Genomic_DNA"/>
</dbReference>
<sequence length="51" mass="5490">MFTVRTPSGGLYAYYPNTAEQASWVCLLARVGFRSDGGCIVVPPLALPEKS</sequence>
<evidence type="ECO:0000313" key="1">
    <source>
        <dbReference type="EMBL" id="GAA1874104.1"/>
    </source>
</evidence>
<reference evidence="2" key="1">
    <citation type="journal article" date="2019" name="Int. J. Syst. Evol. Microbiol.">
        <title>The Global Catalogue of Microorganisms (GCM) 10K type strain sequencing project: providing services to taxonomists for standard genome sequencing and annotation.</title>
        <authorList>
            <consortium name="The Broad Institute Genomics Platform"/>
            <consortium name="The Broad Institute Genome Sequencing Center for Infectious Disease"/>
            <person name="Wu L."/>
            <person name="Ma J."/>
        </authorList>
    </citation>
    <scope>NUCLEOTIDE SEQUENCE [LARGE SCALE GENOMIC DNA]</scope>
    <source>
        <strain evidence="2">JCM 14326</strain>
    </source>
</reference>
<gene>
    <name evidence="1" type="ORF">GCM10009751_37040</name>
</gene>
<keyword evidence="2" id="KW-1185">Reference proteome</keyword>
<evidence type="ECO:0000313" key="2">
    <source>
        <dbReference type="Proteomes" id="UP001501094"/>
    </source>
</evidence>
<proteinExistence type="predicted"/>
<protein>
    <submittedName>
        <fullName evidence="1">Uncharacterized protein</fullName>
    </submittedName>
</protein>
<organism evidence="1 2">
    <name type="scientific">Myceligenerans crystallogenes</name>
    <dbReference type="NCBI Taxonomy" id="316335"/>
    <lineage>
        <taxon>Bacteria</taxon>
        <taxon>Bacillati</taxon>
        <taxon>Actinomycetota</taxon>
        <taxon>Actinomycetes</taxon>
        <taxon>Micrococcales</taxon>
        <taxon>Promicromonosporaceae</taxon>
        <taxon>Myceligenerans</taxon>
    </lineage>
</organism>
<name>A0ABP4ZYI2_9MICO</name>
<comment type="caution">
    <text evidence="1">The sequence shown here is derived from an EMBL/GenBank/DDBJ whole genome shotgun (WGS) entry which is preliminary data.</text>
</comment>
<accession>A0ABP4ZYI2</accession>
<dbReference type="Proteomes" id="UP001501094">
    <property type="component" value="Unassembled WGS sequence"/>
</dbReference>